<accession>A0A9W6RNQ1</accession>
<dbReference type="RefSeq" id="WP_285629404.1">
    <property type="nucleotide sequence ID" value="NZ_BSTJ01000009.1"/>
</dbReference>
<sequence>MDLRFATEVGVCHADGLFRPFASLIDPDPEIPDDCVTERDDVPQPVDTPKARLQQLGWMMTGRAFVSLDDGTIWHGDPDRDAGYELINSDLSSLAYVLYKVMAEAPTRRAELPSPDDWEQAENVVRADTQRWDPAPFSEADGLWSRYLDEYQLYH</sequence>
<organism evidence="1 2">
    <name type="scientific">Actinoallomurus iriomotensis</name>
    <dbReference type="NCBI Taxonomy" id="478107"/>
    <lineage>
        <taxon>Bacteria</taxon>
        <taxon>Bacillati</taxon>
        <taxon>Actinomycetota</taxon>
        <taxon>Actinomycetes</taxon>
        <taxon>Streptosporangiales</taxon>
        <taxon>Thermomonosporaceae</taxon>
        <taxon>Actinoallomurus</taxon>
    </lineage>
</organism>
<dbReference type="AlphaFoldDB" id="A0A9W6RNQ1"/>
<dbReference type="Pfam" id="PF14435">
    <property type="entry name" value="SUKH-4"/>
    <property type="match status" value="1"/>
</dbReference>
<name>A0A9W6RNQ1_9ACTN</name>
<evidence type="ECO:0000313" key="1">
    <source>
        <dbReference type="EMBL" id="GLY78540.1"/>
    </source>
</evidence>
<reference evidence="1" key="1">
    <citation type="submission" date="2023-03" db="EMBL/GenBank/DDBJ databases">
        <title>Actinoallomurus iriomotensis NBRC 103681.</title>
        <authorList>
            <person name="Ichikawa N."/>
            <person name="Sato H."/>
            <person name="Tonouchi N."/>
        </authorList>
    </citation>
    <scope>NUCLEOTIDE SEQUENCE</scope>
    <source>
        <strain evidence="1">NBRC 103681</strain>
    </source>
</reference>
<evidence type="ECO:0000313" key="2">
    <source>
        <dbReference type="Proteomes" id="UP001165135"/>
    </source>
</evidence>
<dbReference type="InterPro" id="IPR025851">
    <property type="entry name" value="SUKH-4"/>
</dbReference>
<comment type="caution">
    <text evidence="1">The sequence shown here is derived from an EMBL/GenBank/DDBJ whole genome shotgun (WGS) entry which is preliminary data.</text>
</comment>
<dbReference type="EMBL" id="BSTJ01000009">
    <property type="protein sequence ID" value="GLY78540.1"/>
    <property type="molecule type" value="Genomic_DNA"/>
</dbReference>
<protein>
    <recommendedName>
        <fullName evidence="3">SUKH-4 immunity protein</fullName>
    </recommendedName>
</protein>
<gene>
    <name evidence="1" type="ORF">Airi01_068070</name>
</gene>
<dbReference type="Proteomes" id="UP001165135">
    <property type="component" value="Unassembled WGS sequence"/>
</dbReference>
<proteinExistence type="predicted"/>
<evidence type="ECO:0008006" key="3">
    <source>
        <dbReference type="Google" id="ProtNLM"/>
    </source>
</evidence>